<evidence type="ECO:0000313" key="3">
    <source>
        <dbReference type="EMBL" id="QHS58791.1"/>
    </source>
</evidence>
<dbReference type="Proteomes" id="UP000476411">
    <property type="component" value="Chromosome"/>
</dbReference>
<dbReference type="Pfam" id="PF05406">
    <property type="entry name" value="WGR"/>
    <property type="match status" value="1"/>
</dbReference>
<name>A0A6B9ZBC0_9BACT</name>
<dbReference type="InterPro" id="IPR019734">
    <property type="entry name" value="TPR_rpt"/>
</dbReference>
<dbReference type="InterPro" id="IPR011990">
    <property type="entry name" value="TPR-like_helical_dom_sf"/>
</dbReference>
<keyword evidence="1" id="KW-0802">TPR repeat</keyword>
<evidence type="ECO:0000313" key="4">
    <source>
        <dbReference type="Proteomes" id="UP000476411"/>
    </source>
</evidence>
<organism evidence="3 4">
    <name type="scientific">Chitinophaga agri</name>
    <dbReference type="NCBI Taxonomy" id="2703787"/>
    <lineage>
        <taxon>Bacteria</taxon>
        <taxon>Pseudomonadati</taxon>
        <taxon>Bacteroidota</taxon>
        <taxon>Chitinophagia</taxon>
        <taxon>Chitinophagales</taxon>
        <taxon>Chitinophagaceae</taxon>
        <taxon>Chitinophaga</taxon>
    </lineage>
</organism>
<dbReference type="PROSITE" id="PS51977">
    <property type="entry name" value="WGR"/>
    <property type="match status" value="1"/>
</dbReference>
<proteinExistence type="predicted"/>
<dbReference type="SMART" id="SM00028">
    <property type="entry name" value="TPR"/>
    <property type="match status" value="6"/>
</dbReference>
<feature type="repeat" description="TPR" evidence="1">
    <location>
        <begin position="539"/>
        <end position="572"/>
    </location>
</feature>
<evidence type="ECO:0000259" key="2">
    <source>
        <dbReference type="PROSITE" id="PS51977"/>
    </source>
</evidence>
<accession>A0A6B9ZBC0</accession>
<dbReference type="PANTHER" id="PTHR30634:SF13">
    <property type="entry name" value="PROTEIN YEHF"/>
    <property type="match status" value="1"/>
</dbReference>
<protein>
    <submittedName>
        <fullName evidence="3">WGR domain-containing protein</fullName>
    </submittedName>
</protein>
<dbReference type="PROSITE" id="PS50005">
    <property type="entry name" value="TPR"/>
    <property type="match status" value="1"/>
</dbReference>
<dbReference type="InterPro" id="IPR050458">
    <property type="entry name" value="LolB"/>
</dbReference>
<dbReference type="SUPFAM" id="SSF142921">
    <property type="entry name" value="WGR domain-like"/>
    <property type="match status" value="1"/>
</dbReference>
<dbReference type="PANTHER" id="PTHR30634">
    <property type="entry name" value="OUTER MEMBRANE LOLAB LIPOPROTEIN INSERTION APPARATUS"/>
    <property type="match status" value="1"/>
</dbReference>
<dbReference type="InterPro" id="IPR037883">
    <property type="entry name" value="Knr4/Smi1-like_sf"/>
</dbReference>
<dbReference type="Gene3D" id="2.20.140.10">
    <property type="entry name" value="WGR domain"/>
    <property type="match status" value="1"/>
</dbReference>
<dbReference type="SUPFAM" id="SSF160631">
    <property type="entry name" value="SMI1/KNR4-like"/>
    <property type="match status" value="1"/>
</dbReference>
<dbReference type="Pfam" id="PF13174">
    <property type="entry name" value="TPR_6"/>
    <property type="match status" value="1"/>
</dbReference>
<dbReference type="Pfam" id="PF22871">
    <property type="entry name" value="AimR"/>
    <property type="match status" value="1"/>
</dbReference>
<keyword evidence="4" id="KW-1185">Reference proteome</keyword>
<feature type="domain" description="WGR" evidence="2">
    <location>
        <begin position="1"/>
        <end position="82"/>
    </location>
</feature>
<dbReference type="InterPro" id="IPR036930">
    <property type="entry name" value="WGR_dom_sf"/>
</dbReference>
<dbReference type="Gene3D" id="1.25.40.10">
    <property type="entry name" value="Tetratricopeptide repeat domain"/>
    <property type="match status" value="2"/>
</dbReference>
<dbReference type="CDD" id="cd07996">
    <property type="entry name" value="WGR_MMR_like"/>
    <property type="match status" value="1"/>
</dbReference>
<evidence type="ECO:0000256" key="1">
    <source>
        <dbReference type="PROSITE-ProRule" id="PRU00339"/>
    </source>
</evidence>
<sequence>MKTRFIYQDDKSHKFWHIDTNGTDLTVQYGKVGTTGQSQTKQFASAEECLKAADKLIAEKEKKGYIRQHDDVTTTTPTPVDDAFAPPAELYADLLALATYLEEYYPEEQPEVKKVSEDDITAMEDSAGFELPSSYVDYWLEKGSFLFSKDDFTCEIYAYTGDEQQGDNLYNTLVILQNTYHFTFRLTEQEKDYFSQCCWVLGTAGTDNEVRLYVADPLENVHILHFPKGFAKTNNEGFEEAMAPIMREKSKFSMMISKTGTTSGTPVAVAEPTYQETPAAKMGDGFEELAYDEVLERLGVDQLFDYWDDEDSDYAEDYESEREYFEDGTITFHDGDLHAGEDHDIGGLIVVRGNMTITGKVSFQYYVTGNTTVDYIDLSDFQRTLGEETIRYVASAYAEDDEALRKLAYRKINAPYFFSWFYDLAYFDFAPETVITALYNYDDLTAYETDNTFLMWHEYAYAFKPELYYTVEASHHDELTVAIDSFYEAVKGGLNPFLDGVTPEGINLVKKGEALEQENDLLGAYQTYRKAISTSPGYYPAYKAAGKLLYDQKAYAQAMELYAKAIPLTPEKVQYEISCIENGGIAAIRLGKYDQAIEWAQIGIARDNQVAFSLRILAEALICMGELEEAKPYLERSIKIKNFFSNNWLLGLIYFLQGDTQKADTYYQVAVEKNGKARPYTEHKDLTYIYGEPVTVDWDTRKPVSTEKGQEYWDRFLTESLPEYGLDLYSRVGQWPSQWIFAKVSKIPAKYRTSEMLHLLLDHTTREQPDITGRVIAYFDPALLTEEIIFQAVNRMEPAQYEEIPAACISEKLLRIHPKGIDLSVLPADQLNYALCFDAVSQNQHNYKYVPKAFQDERMNVALIAGGNLGDYPVKRLPSKYYTNEYIKQAIDIHIMAITRLPMALVDKEVYEHAVSRYGSDPMWPFIVERYDGNTWRYGSLSTVEILGENVRKFGIDVFDHVEAKYISRQSYSYYKKHLGHLPAFEEKVKTYGWEKNRQKSSEYDEEKQFSYDTFRKVWSCFWTEDFIIKALGKKEDRERLLSLPDKFKTQRICDIAVKMNAYDFAFVPRQFITQEMCMDACSSKYGSALEYVPLEMRTTEICKASVARSADNIKFVPVPLRSTELCINAILQDSRLTTYIPHALYTAVFESCFKNRKKSFSEDFLLVNWGLGLIIDKQYSAAREKLSAVSTDSSKHYHHATYYIGWSYFLEGDLKTAKEHFTKSQDVAKQADLYNAEMLTIPYASFQLLPVPEVYPFYKEQFNTQMEEASVLVQNGDYSEAMALLKNLEKQLTDAQCSEMNWWAYVWDHQRYALYEAGEQGASLDLCRRIIAELGKVTLWDYLEDHNIIRAALRAAHNNLAYSYYQTATDLAGVKEGLHHIKATVKTIAPIENKSVLNIFYETQALLLYRAMGFDPAYRKDLEKVVAKIEKLRSKDQIELSDEYEQIKL</sequence>
<dbReference type="InterPro" id="IPR047705">
    <property type="entry name" value="AimR-like"/>
</dbReference>
<dbReference type="RefSeq" id="WP_162330494.1">
    <property type="nucleotide sequence ID" value="NZ_CP048113.1"/>
</dbReference>
<dbReference type="KEGG" id="chih:GWR21_03980"/>
<dbReference type="SMART" id="SM00773">
    <property type="entry name" value="WGR"/>
    <property type="match status" value="1"/>
</dbReference>
<dbReference type="InterPro" id="IPR049809">
    <property type="entry name" value="YehF/YfeS-like_WGR"/>
</dbReference>
<reference evidence="3 4" key="1">
    <citation type="submission" date="2020-01" db="EMBL/GenBank/DDBJ databases">
        <title>Complete genome sequence of Chitinophaga sp. H33E-04 isolated from quinoa roots.</title>
        <authorList>
            <person name="Weon H.-Y."/>
            <person name="Lee S.A."/>
        </authorList>
    </citation>
    <scope>NUCLEOTIDE SEQUENCE [LARGE SCALE GENOMIC DNA]</scope>
    <source>
        <strain evidence="3 4">H33E-04</strain>
    </source>
</reference>
<dbReference type="InterPro" id="IPR008893">
    <property type="entry name" value="WGR_domain"/>
</dbReference>
<gene>
    <name evidence="3" type="ORF">GWR21_03980</name>
</gene>
<dbReference type="EMBL" id="CP048113">
    <property type="protein sequence ID" value="QHS58791.1"/>
    <property type="molecule type" value="Genomic_DNA"/>
</dbReference>
<dbReference type="SUPFAM" id="SSF48452">
    <property type="entry name" value="TPR-like"/>
    <property type="match status" value="1"/>
</dbReference>